<proteinExistence type="predicted"/>
<dbReference type="InterPro" id="IPR029052">
    <property type="entry name" value="Metallo-depent_PP-like"/>
</dbReference>
<comment type="caution">
    <text evidence="2">The sequence shown here is derived from an EMBL/GenBank/DDBJ whole genome shotgun (WGS) entry which is preliminary data.</text>
</comment>
<dbReference type="PANTHER" id="PTHR43143">
    <property type="entry name" value="METALLOPHOSPHOESTERASE, CALCINEURIN SUPERFAMILY"/>
    <property type="match status" value="1"/>
</dbReference>
<protein>
    <submittedName>
        <fullName evidence="2">Metallophosphoesterase</fullName>
    </submittedName>
</protein>
<evidence type="ECO:0000313" key="2">
    <source>
        <dbReference type="EMBL" id="MCH5599183.1"/>
    </source>
</evidence>
<dbReference type="SUPFAM" id="SSF56300">
    <property type="entry name" value="Metallo-dependent phosphatases"/>
    <property type="match status" value="1"/>
</dbReference>
<dbReference type="Pfam" id="PF00149">
    <property type="entry name" value="Metallophos"/>
    <property type="match status" value="1"/>
</dbReference>
<dbReference type="EMBL" id="JAKWBL010000003">
    <property type="protein sequence ID" value="MCH5599183.1"/>
    <property type="molecule type" value="Genomic_DNA"/>
</dbReference>
<evidence type="ECO:0000259" key="1">
    <source>
        <dbReference type="Pfam" id="PF00149"/>
    </source>
</evidence>
<keyword evidence="3" id="KW-1185">Reference proteome</keyword>
<name>A0ABS9SLB9_9BACT</name>
<dbReference type="Proteomes" id="UP001202248">
    <property type="component" value="Unassembled WGS sequence"/>
</dbReference>
<dbReference type="InterPro" id="IPR004843">
    <property type="entry name" value="Calcineurin-like_PHP"/>
</dbReference>
<dbReference type="Gene3D" id="3.60.21.10">
    <property type="match status" value="1"/>
</dbReference>
<gene>
    <name evidence="2" type="ORF">MKP09_15335</name>
</gene>
<organism evidence="2 3">
    <name type="scientific">Niabella ginsengisoli</name>
    <dbReference type="NCBI Taxonomy" id="522298"/>
    <lineage>
        <taxon>Bacteria</taxon>
        <taxon>Pseudomonadati</taxon>
        <taxon>Bacteroidota</taxon>
        <taxon>Chitinophagia</taxon>
        <taxon>Chitinophagales</taxon>
        <taxon>Chitinophagaceae</taxon>
        <taxon>Niabella</taxon>
    </lineage>
</organism>
<evidence type="ECO:0000313" key="3">
    <source>
        <dbReference type="Proteomes" id="UP001202248"/>
    </source>
</evidence>
<reference evidence="2 3" key="1">
    <citation type="submission" date="2022-02" db="EMBL/GenBank/DDBJ databases">
        <authorList>
            <person name="Min J."/>
        </authorList>
    </citation>
    <scope>NUCLEOTIDE SEQUENCE [LARGE SCALE GENOMIC DNA]</scope>
    <source>
        <strain evidence="2 3">GR10-1</strain>
    </source>
</reference>
<dbReference type="PANTHER" id="PTHR43143:SF5">
    <property type="entry name" value="SECRETED PROTEIN"/>
    <property type="match status" value="1"/>
</dbReference>
<dbReference type="PROSITE" id="PS51257">
    <property type="entry name" value="PROKAR_LIPOPROTEIN"/>
    <property type="match status" value="1"/>
</dbReference>
<sequence length="173" mass="19798">MNRKIFLLFFIVSIFSCKSTSLLTEYGIEKGDEYSSIAVLPDTQYYTALRHGGSMQMFQNQIDWILKNYKKEKIAYIIHLGDITDHNAPSEWERAKSTMYRLDATGVPYGLAVGNHDQSPNGTPSLGSDTTQYTKHFGKTHFGNRPWYGGALEITIIPKHTLMFFQPMAKNFW</sequence>
<dbReference type="RefSeq" id="WP_240830859.1">
    <property type="nucleotide sequence ID" value="NZ_JAKWBL010000003.1"/>
</dbReference>
<dbReference type="InterPro" id="IPR051918">
    <property type="entry name" value="STPP_CPPED1"/>
</dbReference>
<feature type="domain" description="Calcineurin-like phosphoesterase" evidence="1">
    <location>
        <begin position="37"/>
        <end position="128"/>
    </location>
</feature>
<accession>A0ABS9SLB9</accession>